<keyword evidence="4 5" id="KW-0472">Membrane</keyword>
<dbReference type="InterPro" id="IPR013525">
    <property type="entry name" value="ABC2_TM"/>
</dbReference>
<keyword evidence="8" id="KW-1185">Reference proteome</keyword>
<feature type="transmembrane region" description="Helical" evidence="5">
    <location>
        <begin position="190"/>
        <end position="210"/>
    </location>
</feature>
<evidence type="ECO:0000313" key="8">
    <source>
        <dbReference type="Proteomes" id="UP000503447"/>
    </source>
</evidence>
<dbReference type="PANTHER" id="PTHR43229">
    <property type="entry name" value="NODULATION PROTEIN J"/>
    <property type="match status" value="1"/>
</dbReference>
<keyword evidence="3 5" id="KW-1133">Transmembrane helix</keyword>
<evidence type="ECO:0000256" key="4">
    <source>
        <dbReference type="ARBA" id="ARBA00023136"/>
    </source>
</evidence>
<feature type="transmembrane region" description="Helical" evidence="5">
    <location>
        <begin position="257"/>
        <end position="276"/>
    </location>
</feature>
<proteinExistence type="predicted"/>
<dbReference type="EMBL" id="CP053452">
    <property type="protein sequence ID" value="QJW96091.1"/>
    <property type="molecule type" value="Genomic_DNA"/>
</dbReference>
<feature type="domain" description="ABC-2 type transporter transmembrane" evidence="6">
    <location>
        <begin position="18"/>
        <end position="236"/>
    </location>
</feature>
<dbReference type="KEGG" id="ftj:FTUN_3645"/>
<feature type="transmembrane region" description="Helical" evidence="5">
    <location>
        <begin position="159"/>
        <end position="183"/>
    </location>
</feature>
<dbReference type="AlphaFoldDB" id="A0A6M5YS50"/>
<keyword evidence="2 5" id="KW-0812">Transmembrane</keyword>
<dbReference type="GO" id="GO:0140359">
    <property type="term" value="F:ABC-type transporter activity"/>
    <property type="evidence" value="ECO:0007669"/>
    <property type="project" value="InterPro"/>
</dbReference>
<sequence>MLSHLRTLRLAAWLGWQLETNWASPWLFALYMLVKPVCGSLMLVGMFYAADAAARTGAVGPGRAGGIAPAFLPYMYVSNACYGLVGTVMFGLSYAVVRDREHYRMLKYIYISPAHFQTYFLGRGAARATEGTVGGLLNLSVGLVLFAQVRTAVDVDVPWLLAYMLIGGAMLWACGMLLAAACLNMSRNGMFLSEGVAGIVYLLSGVVFPLRALPEWLQPVCLSLPTTYWLEGMRRALMGPVPEQLRGPLSDWSKAELALMLLGTTAVLVVAAQLFWRWSERRAWKLGKLEENAGV</sequence>
<dbReference type="PANTHER" id="PTHR43229:SF6">
    <property type="entry name" value="ABC-TYPE MULTIDRUG TRANSPORT SYSTEM, PERMEASE COMPONENT"/>
    <property type="match status" value="1"/>
</dbReference>
<evidence type="ECO:0000256" key="2">
    <source>
        <dbReference type="ARBA" id="ARBA00022692"/>
    </source>
</evidence>
<evidence type="ECO:0000259" key="6">
    <source>
        <dbReference type="Pfam" id="PF01061"/>
    </source>
</evidence>
<name>A0A6M5YS50_9BACT</name>
<feature type="transmembrane region" description="Helical" evidence="5">
    <location>
        <begin position="70"/>
        <end position="97"/>
    </location>
</feature>
<protein>
    <recommendedName>
        <fullName evidence="6">ABC-2 type transporter transmembrane domain-containing protein</fullName>
    </recommendedName>
</protein>
<evidence type="ECO:0000256" key="1">
    <source>
        <dbReference type="ARBA" id="ARBA00004141"/>
    </source>
</evidence>
<evidence type="ECO:0000256" key="3">
    <source>
        <dbReference type="ARBA" id="ARBA00022989"/>
    </source>
</evidence>
<dbReference type="InterPro" id="IPR051784">
    <property type="entry name" value="Nod_factor_ABC_transporter"/>
</dbReference>
<reference evidence="8" key="1">
    <citation type="submission" date="2020-05" db="EMBL/GenBank/DDBJ databases">
        <title>Frigoriglobus tundricola gen. nov., sp. nov., a psychrotolerant cellulolytic planctomycete of the family Gemmataceae with two divergent copies of 16S rRNA gene.</title>
        <authorList>
            <person name="Kulichevskaya I.S."/>
            <person name="Ivanova A.A."/>
            <person name="Naumoff D.G."/>
            <person name="Beletsky A.V."/>
            <person name="Rijpstra W.I.C."/>
            <person name="Sinninghe Damste J.S."/>
            <person name="Mardanov A.V."/>
            <person name="Ravin N.V."/>
            <person name="Dedysh S.N."/>
        </authorList>
    </citation>
    <scope>NUCLEOTIDE SEQUENCE [LARGE SCALE GENOMIC DNA]</scope>
    <source>
        <strain evidence="8">PL17</strain>
    </source>
</reference>
<evidence type="ECO:0000313" key="7">
    <source>
        <dbReference type="EMBL" id="QJW96091.1"/>
    </source>
</evidence>
<evidence type="ECO:0000256" key="5">
    <source>
        <dbReference type="SAM" id="Phobius"/>
    </source>
</evidence>
<dbReference type="Pfam" id="PF01061">
    <property type="entry name" value="ABC2_membrane"/>
    <property type="match status" value="1"/>
</dbReference>
<dbReference type="Proteomes" id="UP000503447">
    <property type="component" value="Chromosome"/>
</dbReference>
<organism evidence="7 8">
    <name type="scientific">Frigoriglobus tundricola</name>
    <dbReference type="NCBI Taxonomy" id="2774151"/>
    <lineage>
        <taxon>Bacteria</taxon>
        <taxon>Pseudomonadati</taxon>
        <taxon>Planctomycetota</taxon>
        <taxon>Planctomycetia</taxon>
        <taxon>Gemmatales</taxon>
        <taxon>Gemmataceae</taxon>
        <taxon>Frigoriglobus</taxon>
    </lineage>
</organism>
<comment type="subcellular location">
    <subcellularLocation>
        <location evidence="1">Membrane</location>
        <topology evidence="1">Multi-pass membrane protein</topology>
    </subcellularLocation>
</comment>
<accession>A0A6M5YS50</accession>
<gene>
    <name evidence="7" type="ORF">FTUN_3645</name>
</gene>
<dbReference type="GO" id="GO:0016020">
    <property type="term" value="C:membrane"/>
    <property type="evidence" value="ECO:0007669"/>
    <property type="project" value="UniProtKB-SubCell"/>
</dbReference>
<feature type="transmembrane region" description="Helical" evidence="5">
    <location>
        <begin position="26"/>
        <end position="50"/>
    </location>
</feature>
<dbReference type="RefSeq" id="WP_171471740.1">
    <property type="nucleotide sequence ID" value="NZ_CP053452.2"/>
</dbReference>
<feature type="transmembrane region" description="Helical" evidence="5">
    <location>
        <begin position="133"/>
        <end position="153"/>
    </location>
</feature>